<organism evidence="1 2">
    <name type="scientific">Stieleria bergensis</name>
    <dbReference type="NCBI Taxonomy" id="2528025"/>
    <lineage>
        <taxon>Bacteria</taxon>
        <taxon>Pseudomonadati</taxon>
        <taxon>Planctomycetota</taxon>
        <taxon>Planctomycetia</taxon>
        <taxon>Pirellulales</taxon>
        <taxon>Pirellulaceae</taxon>
        <taxon>Stieleria</taxon>
    </lineage>
</organism>
<dbReference type="EMBL" id="CP036272">
    <property type="protein sequence ID" value="QDT60416.1"/>
    <property type="molecule type" value="Genomic_DNA"/>
</dbReference>
<sequence>MAKFYVQCGSSEMVVSSDSATSAALAMIHRQLQSHLWIYDDPDLGPLERFQHLMVEALLHLPTELKISEQGFGLQDADQRQVQWMSIPELIQQWHQLVSNLKLQLARAQPPVDDAFNRFTTVA</sequence>
<protein>
    <submittedName>
        <fullName evidence="1">Uncharacterized protein</fullName>
    </submittedName>
</protein>
<keyword evidence="2" id="KW-1185">Reference proteome</keyword>
<dbReference type="RefSeq" id="WP_145273088.1">
    <property type="nucleotide sequence ID" value="NZ_CP036272.1"/>
</dbReference>
<name>A0A517SWA7_9BACT</name>
<evidence type="ECO:0000313" key="1">
    <source>
        <dbReference type="EMBL" id="QDT60416.1"/>
    </source>
</evidence>
<proteinExistence type="predicted"/>
<dbReference type="AlphaFoldDB" id="A0A517SWA7"/>
<dbReference type="OrthoDB" id="279935at2"/>
<evidence type="ECO:0000313" key="2">
    <source>
        <dbReference type="Proteomes" id="UP000315003"/>
    </source>
</evidence>
<gene>
    <name evidence="1" type="ORF">SV7mr_29380</name>
</gene>
<accession>A0A517SWA7</accession>
<dbReference type="Proteomes" id="UP000315003">
    <property type="component" value="Chromosome"/>
</dbReference>
<reference evidence="1 2" key="1">
    <citation type="submission" date="2019-02" db="EMBL/GenBank/DDBJ databases">
        <title>Deep-cultivation of Planctomycetes and their phenomic and genomic characterization uncovers novel biology.</title>
        <authorList>
            <person name="Wiegand S."/>
            <person name="Jogler M."/>
            <person name="Boedeker C."/>
            <person name="Pinto D."/>
            <person name="Vollmers J."/>
            <person name="Rivas-Marin E."/>
            <person name="Kohn T."/>
            <person name="Peeters S.H."/>
            <person name="Heuer A."/>
            <person name="Rast P."/>
            <person name="Oberbeckmann S."/>
            <person name="Bunk B."/>
            <person name="Jeske O."/>
            <person name="Meyerdierks A."/>
            <person name="Storesund J.E."/>
            <person name="Kallscheuer N."/>
            <person name="Luecker S."/>
            <person name="Lage O.M."/>
            <person name="Pohl T."/>
            <person name="Merkel B.J."/>
            <person name="Hornburger P."/>
            <person name="Mueller R.-W."/>
            <person name="Bruemmer F."/>
            <person name="Labrenz M."/>
            <person name="Spormann A.M."/>
            <person name="Op den Camp H."/>
            <person name="Overmann J."/>
            <person name="Amann R."/>
            <person name="Jetten M.S.M."/>
            <person name="Mascher T."/>
            <person name="Medema M.H."/>
            <person name="Devos D.P."/>
            <person name="Kaster A.-K."/>
            <person name="Ovreas L."/>
            <person name="Rohde M."/>
            <person name="Galperin M.Y."/>
            <person name="Jogler C."/>
        </authorList>
    </citation>
    <scope>NUCLEOTIDE SEQUENCE [LARGE SCALE GENOMIC DNA]</scope>
    <source>
        <strain evidence="1 2">SV_7m_r</strain>
    </source>
</reference>